<protein>
    <recommendedName>
        <fullName evidence="9">50S ribosomal protein L7/L12</fullName>
    </recommendedName>
</protein>
<dbReference type="GO" id="GO:0005840">
    <property type="term" value="C:ribosome"/>
    <property type="evidence" value="ECO:0007669"/>
    <property type="project" value="UniProtKB-KW"/>
</dbReference>
<dbReference type="InterPro" id="IPR008932">
    <property type="entry name" value="Ribosomal_bL12_oligo"/>
</dbReference>
<dbReference type="GeneID" id="17279944"/>
<evidence type="ECO:0000259" key="6">
    <source>
        <dbReference type="Pfam" id="PF16320"/>
    </source>
</evidence>
<feature type="domain" description="Large ribosomal subunit protein bL12 oligomerization" evidence="6">
    <location>
        <begin position="4"/>
        <end position="50"/>
    </location>
</feature>
<dbReference type="NCBIfam" id="TIGR00855">
    <property type="entry name" value="L12"/>
    <property type="match status" value="1"/>
</dbReference>
<dbReference type="FunFam" id="3.30.1390.10:FF:000001">
    <property type="entry name" value="50S ribosomal protein L7/L12"/>
    <property type="match status" value="1"/>
</dbReference>
<dbReference type="STRING" id="2903.R1DGK7"/>
<dbReference type="GO" id="GO:0005737">
    <property type="term" value="C:cytoplasm"/>
    <property type="evidence" value="ECO:0007669"/>
    <property type="project" value="UniProtKB-ARBA"/>
</dbReference>
<evidence type="ECO:0008006" key="9">
    <source>
        <dbReference type="Google" id="ProtNLM"/>
    </source>
</evidence>
<dbReference type="Proteomes" id="UP000013827">
    <property type="component" value="Unassembled WGS sequence"/>
</dbReference>
<evidence type="ECO:0000256" key="3">
    <source>
        <dbReference type="ARBA" id="ARBA00023274"/>
    </source>
</evidence>
<dbReference type="KEGG" id="ehx:EMIHUDRAFT_455557"/>
<reference evidence="7" key="2">
    <citation type="submission" date="2024-10" db="UniProtKB">
        <authorList>
            <consortium name="EnsemblProtists"/>
        </authorList>
    </citation>
    <scope>IDENTIFICATION</scope>
</reference>
<dbReference type="Pfam" id="PF16320">
    <property type="entry name" value="Ribosomal_L12_N"/>
    <property type="match status" value="1"/>
</dbReference>
<dbReference type="RefSeq" id="XP_005787102.1">
    <property type="nucleotide sequence ID" value="XM_005787045.1"/>
</dbReference>
<dbReference type="InterPro" id="IPR013823">
    <property type="entry name" value="Ribosomal_bL12_C"/>
</dbReference>
<proteinExistence type="inferred from homology"/>
<dbReference type="HOGENOM" id="CLU_086499_4_0_1"/>
<comment type="similarity">
    <text evidence="1">Belongs to the bacterial ribosomal protein bL12 family.</text>
</comment>
<evidence type="ECO:0000256" key="4">
    <source>
        <dbReference type="SAM" id="MobiDB-lite"/>
    </source>
</evidence>
<dbReference type="SUPFAM" id="SSF54736">
    <property type="entry name" value="ClpS-like"/>
    <property type="match status" value="1"/>
</dbReference>
<organism evidence="7 8">
    <name type="scientific">Emiliania huxleyi (strain CCMP1516)</name>
    <dbReference type="NCBI Taxonomy" id="280463"/>
    <lineage>
        <taxon>Eukaryota</taxon>
        <taxon>Haptista</taxon>
        <taxon>Haptophyta</taxon>
        <taxon>Prymnesiophyceae</taxon>
        <taxon>Isochrysidales</taxon>
        <taxon>Noelaerhabdaceae</taxon>
        <taxon>Emiliania</taxon>
    </lineage>
</organism>
<dbReference type="Gene3D" id="3.30.1390.10">
    <property type="match status" value="1"/>
</dbReference>
<evidence type="ECO:0000256" key="1">
    <source>
        <dbReference type="ARBA" id="ARBA00007197"/>
    </source>
</evidence>
<dbReference type="GO" id="GO:0003735">
    <property type="term" value="F:structural constituent of ribosome"/>
    <property type="evidence" value="ECO:0007669"/>
    <property type="project" value="InterPro"/>
</dbReference>
<dbReference type="Gene3D" id="1.20.5.710">
    <property type="entry name" value="Single helix bin"/>
    <property type="match status" value="1"/>
</dbReference>
<dbReference type="GO" id="GO:0006412">
    <property type="term" value="P:translation"/>
    <property type="evidence" value="ECO:0007669"/>
    <property type="project" value="InterPro"/>
</dbReference>
<dbReference type="HAMAP" id="MF_00368">
    <property type="entry name" value="Ribosomal_bL12"/>
    <property type="match status" value="1"/>
</dbReference>
<reference evidence="8" key="1">
    <citation type="journal article" date="2013" name="Nature">
        <title>Pan genome of the phytoplankton Emiliania underpins its global distribution.</title>
        <authorList>
            <person name="Read B.A."/>
            <person name="Kegel J."/>
            <person name="Klute M.J."/>
            <person name="Kuo A."/>
            <person name="Lefebvre S.C."/>
            <person name="Maumus F."/>
            <person name="Mayer C."/>
            <person name="Miller J."/>
            <person name="Monier A."/>
            <person name="Salamov A."/>
            <person name="Young J."/>
            <person name="Aguilar M."/>
            <person name="Claverie J.M."/>
            <person name="Frickenhaus S."/>
            <person name="Gonzalez K."/>
            <person name="Herman E.K."/>
            <person name="Lin Y.C."/>
            <person name="Napier J."/>
            <person name="Ogata H."/>
            <person name="Sarno A.F."/>
            <person name="Shmutz J."/>
            <person name="Schroeder D."/>
            <person name="de Vargas C."/>
            <person name="Verret F."/>
            <person name="von Dassow P."/>
            <person name="Valentin K."/>
            <person name="Van de Peer Y."/>
            <person name="Wheeler G."/>
            <person name="Dacks J.B."/>
            <person name="Delwiche C.F."/>
            <person name="Dyhrman S.T."/>
            <person name="Glockner G."/>
            <person name="John U."/>
            <person name="Richards T."/>
            <person name="Worden A.Z."/>
            <person name="Zhang X."/>
            <person name="Grigoriev I.V."/>
            <person name="Allen A.E."/>
            <person name="Bidle K."/>
            <person name="Borodovsky M."/>
            <person name="Bowler C."/>
            <person name="Brownlee C."/>
            <person name="Cock J.M."/>
            <person name="Elias M."/>
            <person name="Gladyshev V.N."/>
            <person name="Groth M."/>
            <person name="Guda C."/>
            <person name="Hadaegh A."/>
            <person name="Iglesias-Rodriguez M.D."/>
            <person name="Jenkins J."/>
            <person name="Jones B.M."/>
            <person name="Lawson T."/>
            <person name="Leese F."/>
            <person name="Lindquist E."/>
            <person name="Lobanov A."/>
            <person name="Lomsadze A."/>
            <person name="Malik S.B."/>
            <person name="Marsh M.E."/>
            <person name="Mackinder L."/>
            <person name="Mock T."/>
            <person name="Mueller-Roeber B."/>
            <person name="Pagarete A."/>
            <person name="Parker M."/>
            <person name="Probert I."/>
            <person name="Quesneville H."/>
            <person name="Raines C."/>
            <person name="Rensing S.A."/>
            <person name="Riano-Pachon D.M."/>
            <person name="Richier S."/>
            <person name="Rokitta S."/>
            <person name="Shiraiwa Y."/>
            <person name="Soanes D.M."/>
            <person name="van der Giezen M."/>
            <person name="Wahlund T.M."/>
            <person name="Williams B."/>
            <person name="Wilson W."/>
            <person name="Wolfe G."/>
            <person name="Wurch L.L."/>
        </authorList>
    </citation>
    <scope>NUCLEOTIDE SEQUENCE</scope>
</reference>
<dbReference type="InterPro" id="IPR000206">
    <property type="entry name" value="Ribosomal_bL12"/>
</dbReference>
<accession>A0A0D3KFY8</accession>
<evidence type="ECO:0000256" key="2">
    <source>
        <dbReference type="ARBA" id="ARBA00022980"/>
    </source>
</evidence>
<dbReference type="GO" id="GO:0003729">
    <property type="term" value="F:mRNA binding"/>
    <property type="evidence" value="ECO:0007669"/>
    <property type="project" value="TreeGrafter"/>
</dbReference>
<dbReference type="GO" id="GO:1990904">
    <property type="term" value="C:ribonucleoprotein complex"/>
    <property type="evidence" value="ECO:0007669"/>
    <property type="project" value="UniProtKB-KW"/>
</dbReference>
<evidence type="ECO:0000259" key="5">
    <source>
        <dbReference type="Pfam" id="PF00542"/>
    </source>
</evidence>
<dbReference type="SUPFAM" id="SSF48300">
    <property type="entry name" value="Ribosomal protein L7/12, oligomerisation (N-terminal) domain"/>
    <property type="match status" value="1"/>
</dbReference>
<evidence type="ECO:0000313" key="7">
    <source>
        <dbReference type="EnsemblProtists" id="EOD34673"/>
    </source>
</evidence>
<sequence>MDPKIKDLVDQIASLSLLEAAQLTDALKERLGISDAMMMPAAGAAPAAGATPPPAAEEAAAPEKTAFSVKLEKFDPASKIKVIKEVRALTGLGLKEAKELVENAPKEIKADVKKEEAEELKEKLEAAGGTVVIE</sequence>
<dbReference type="InterPro" id="IPR014719">
    <property type="entry name" value="Ribosomal_bL12_C/ClpS-like"/>
</dbReference>
<dbReference type="InterPro" id="IPR036235">
    <property type="entry name" value="Ribosomal_bL12_oligo_N_sf"/>
</dbReference>
<dbReference type="EnsemblProtists" id="EOD34673">
    <property type="protein sequence ID" value="EOD34673"/>
    <property type="gene ID" value="EMIHUDRAFT_455557"/>
</dbReference>
<dbReference type="PANTHER" id="PTHR45987:SF4">
    <property type="entry name" value="LARGE RIBOSOMAL SUBUNIT PROTEIN BL12M"/>
    <property type="match status" value="1"/>
</dbReference>
<dbReference type="CDD" id="cd00387">
    <property type="entry name" value="Ribosomal_L7_L12"/>
    <property type="match status" value="1"/>
</dbReference>
<dbReference type="AlphaFoldDB" id="A0A0D3KFY8"/>
<dbReference type="OMA" id="DPTQHRS"/>
<name>A0A0D3KFY8_EMIH1</name>
<keyword evidence="2" id="KW-0689">Ribosomal protein</keyword>
<feature type="region of interest" description="Disordered" evidence="4">
    <location>
        <begin position="43"/>
        <end position="62"/>
    </location>
</feature>
<dbReference type="Pfam" id="PF00542">
    <property type="entry name" value="Ribosomal_L12"/>
    <property type="match status" value="1"/>
</dbReference>
<evidence type="ECO:0000313" key="8">
    <source>
        <dbReference type="Proteomes" id="UP000013827"/>
    </source>
</evidence>
<keyword evidence="8" id="KW-1185">Reference proteome</keyword>
<keyword evidence="3" id="KW-0687">Ribonucleoprotein</keyword>
<feature type="domain" description="Large ribosomal subunit protein bL12 C-terminal" evidence="5">
    <location>
        <begin position="67"/>
        <end position="133"/>
    </location>
</feature>
<dbReference type="eggNOG" id="KOG1715">
    <property type="taxonomic scope" value="Eukaryota"/>
</dbReference>
<dbReference type="PANTHER" id="PTHR45987">
    <property type="entry name" value="39S RIBOSOMAL PROTEIN L12"/>
    <property type="match status" value="1"/>
</dbReference>
<dbReference type="PaxDb" id="2903-EOD34673"/>